<comment type="caution">
    <text evidence="1">The sequence shown here is derived from an EMBL/GenBank/DDBJ whole genome shotgun (WGS) entry which is preliminary data.</text>
</comment>
<dbReference type="Gene3D" id="3.40.50.200">
    <property type="entry name" value="Peptidase S8/S53 domain"/>
    <property type="match status" value="1"/>
</dbReference>
<feature type="non-terminal residue" evidence="1">
    <location>
        <position position="235"/>
    </location>
</feature>
<accession>X0SV12</accession>
<gene>
    <name evidence="1" type="ORF">S01H1_09646</name>
</gene>
<evidence type="ECO:0000313" key="1">
    <source>
        <dbReference type="EMBL" id="GAF84834.1"/>
    </source>
</evidence>
<dbReference type="GO" id="GO:0004252">
    <property type="term" value="F:serine-type endopeptidase activity"/>
    <property type="evidence" value="ECO:0007669"/>
    <property type="project" value="InterPro"/>
</dbReference>
<reference evidence="1" key="1">
    <citation type="journal article" date="2014" name="Front. Microbiol.">
        <title>High frequency of phylogenetically diverse reductive dehalogenase-homologous genes in deep subseafloor sedimentary metagenomes.</title>
        <authorList>
            <person name="Kawai M."/>
            <person name="Futagami T."/>
            <person name="Toyoda A."/>
            <person name="Takaki Y."/>
            <person name="Nishi S."/>
            <person name="Hori S."/>
            <person name="Arai W."/>
            <person name="Tsubouchi T."/>
            <person name="Morono Y."/>
            <person name="Uchiyama I."/>
            <person name="Ito T."/>
            <person name="Fujiyama A."/>
            <person name="Inagaki F."/>
            <person name="Takami H."/>
        </authorList>
    </citation>
    <scope>NUCLEOTIDE SEQUENCE</scope>
    <source>
        <strain evidence="1">Expedition CK06-06</strain>
    </source>
</reference>
<name>X0SV12_9ZZZZ</name>
<dbReference type="InterPro" id="IPR036852">
    <property type="entry name" value="Peptidase_S8/S53_dom_sf"/>
</dbReference>
<dbReference type="SUPFAM" id="SSF52743">
    <property type="entry name" value="Subtilisin-like"/>
    <property type="match status" value="1"/>
</dbReference>
<dbReference type="AlphaFoldDB" id="X0SV12"/>
<dbReference type="GO" id="GO:0006508">
    <property type="term" value="P:proteolysis"/>
    <property type="evidence" value="ECO:0007669"/>
    <property type="project" value="InterPro"/>
</dbReference>
<protein>
    <recommendedName>
        <fullName evidence="2">Peptidase S8/S53 domain-containing protein</fullName>
    </recommendedName>
</protein>
<sequence>MFAKDAYPTVESLEDYRPPKERSIELARKLQKNGFTVYHVGKFSISASCSEEKFETFFKTKISKLRIPQKAKVPSDYVMRAPVKSDPWTLPTVDGLHELIERAYIQHDPLFFAGERPLPPFWKDKFRLRVPVDVAQIIRAASVHKRNITGRGVRVVMPDSGFYHHPYFTEQRYNFLSVTAPDSLDHTTDNLGHGTGECANLFATAPGINFIGIKMGSWQYNDASNATLSIKTATE</sequence>
<organism evidence="1">
    <name type="scientific">marine sediment metagenome</name>
    <dbReference type="NCBI Taxonomy" id="412755"/>
    <lineage>
        <taxon>unclassified sequences</taxon>
        <taxon>metagenomes</taxon>
        <taxon>ecological metagenomes</taxon>
    </lineage>
</organism>
<evidence type="ECO:0008006" key="2">
    <source>
        <dbReference type="Google" id="ProtNLM"/>
    </source>
</evidence>
<dbReference type="EMBL" id="BARS01004927">
    <property type="protein sequence ID" value="GAF84834.1"/>
    <property type="molecule type" value="Genomic_DNA"/>
</dbReference>
<proteinExistence type="predicted"/>